<organism evidence="11">
    <name type="scientific">Pseudo-nitzschia australis</name>
    <dbReference type="NCBI Taxonomy" id="44445"/>
    <lineage>
        <taxon>Eukaryota</taxon>
        <taxon>Sar</taxon>
        <taxon>Stramenopiles</taxon>
        <taxon>Ochrophyta</taxon>
        <taxon>Bacillariophyta</taxon>
        <taxon>Bacillariophyceae</taxon>
        <taxon>Bacillariophycidae</taxon>
        <taxon>Bacillariales</taxon>
        <taxon>Bacillariaceae</taxon>
        <taxon>Pseudo-nitzschia</taxon>
    </lineage>
</organism>
<dbReference type="AlphaFoldDB" id="A0A7S4AWQ4"/>
<proteinExistence type="inferred from homology"/>
<dbReference type="GO" id="GO:0016020">
    <property type="term" value="C:membrane"/>
    <property type="evidence" value="ECO:0007669"/>
    <property type="project" value="UniProtKB-SubCell"/>
</dbReference>
<feature type="transmembrane region" description="Helical" evidence="9">
    <location>
        <begin position="171"/>
        <end position="189"/>
    </location>
</feature>
<dbReference type="GO" id="GO:0006508">
    <property type="term" value="P:proteolysis"/>
    <property type="evidence" value="ECO:0007669"/>
    <property type="project" value="UniProtKB-KW"/>
</dbReference>
<feature type="transmembrane region" description="Helical" evidence="9">
    <location>
        <begin position="42"/>
        <end position="64"/>
    </location>
</feature>
<feature type="transmembrane region" description="Helical" evidence="9">
    <location>
        <begin position="106"/>
        <end position="131"/>
    </location>
</feature>
<comment type="similarity">
    <text evidence="2">Belongs to the peptidase S54 family.</text>
</comment>
<evidence type="ECO:0000256" key="6">
    <source>
        <dbReference type="ARBA" id="ARBA00022989"/>
    </source>
</evidence>
<evidence type="ECO:0000256" key="5">
    <source>
        <dbReference type="ARBA" id="ARBA00022801"/>
    </source>
</evidence>
<feature type="transmembrane region" description="Helical" evidence="9">
    <location>
        <begin position="195"/>
        <end position="214"/>
    </location>
</feature>
<evidence type="ECO:0000256" key="7">
    <source>
        <dbReference type="ARBA" id="ARBA00023136"/>
    </source>
</evidence>
<feature type="domain" description="Peptidase S54 rhomboid" evidence="10">
    <location>
        <begin position="68"/>
        <end position="213"/>
    </location>
</feature>
<evidence type="ECO:0000256" key="3">
    <source>
        <dbReference type="ARBA" id="ARBA00022670"/>
    </source>
</evidence>
<dbReference type="EMBL" id="HBIX01034106">
    <property type="protein sequence ID" value="CAE0729478.1"/>
    <property type="molecule type" value="Transcribed_RNA"/>
</dbReference>
<dbReference type="GO" id="GO:0004252">
    <property type="term" value="F:serine-type endopeptidase activity"/>
    <property type="evidence" value="ECO:0007669"/>
    <property type="project" value="InterPro"/>
</dbReference>
<evidence type="ECO:0000256" key="8">
    <source>
        <dbReference type="SAM" id="MobiDB-lite"/>
    </source>
</evidence>
<evidence type="ECO:0000313" key="11">
    <source>
        <dbReference type="EMBL" id="CAE0729478.1"/>
    </source>
</evidence>
<evidence type="ECO:0000256" key="1">
    <source>
        <dbReference type="ARBA" id="ARBA00004141"/>
    </source>
</evidence>
<evidence type="ECO:0000256" key="2">
    <source>
        <dbReference type="ARBA" id="ARBA00009045"/>
    </source>
</evidence>
<accession>A0A7S4AWQ4</accession>
<dbReference type="InterPro" id="IPR035952">
    <property type="entry name" value="Rhomboid-like_sf"/>
</dbReference>
<keyword evidence="3" id="KW-0645">Protease</keyword>
<protein>
    <recommendedName>
        <fullName evidence="10">Peptidase S54 rhomboid domain-containing protein</fullName>
    </recommendedName>
</protein>
<keyword evidence="5" id="KW-0378">Hydrolase</keyword>
<evidence type="ECO:0000259" key="10">
    <source>
        <dbReference type="Pfam" id="PF01694"/>
    </source>
</evidence>
<dbReference type="SMART" id="SM01160">
    <property type="entry name" value="DUF1751"/>
    <property type="match status" value="1"/>
</dbReference>
<feature type="compositionally biased region" description="Polar residues" evidence="8">
    <location>
        <begin position="314"/>
        <end position="331"/>
    </location>
</feature>
<dbReference type="PANTHER" id="PTHR43066:SF1">
    <property type="entry name" value="RHOMBOID PROTEIN 2"/>
    <property type="match status" value="1"/>
</dbReference>
<feature type="transmembrane region" description="Helical" evidence="9">
    <location>
        <begin position="137"/>
        <end position="159"/>
    </location>
</feature>
<evidence type="ECO:0000256" key="4">
    <source>
        <dbReference type="ARBA" id="ARBA00022692"/>
    </source>
</evidence>
<comment type="subcellular location">
    <subcellularLocation>
        <location evidence="1">Membrane</location>
        <topology evidence="1">Multi-pass membrane protein</topology>
    </subcellularLocation>
</comment>
<dbReference type="Pfam" id="PF01694">
    <property type="entry name" value="Rhomboid"/>
    <property type="match status" value="1"/>
</dbReference>
<evidence type="ECO:0000256" key="9">
    <source>
        <dbReference type="SAM" id="Phobius"/>
    </source>
</evidence>
<keyword evidence="6 9" id="KW-1133">Transmembrane helix</keyword>
<dbReference type="InterPro" id="IPR022764">
    <property type="entry name" value="Peptidase_S54_rhomboid_dom"/>
</dbReference>
<keyword evidence="4 9" id="KW-0812">Transmembrane</keyword>
<feature type="region of interest" description="Disordered" evidence="8">
    <location>
        <begin position="283"/>
        <end position="345"/>
    </location>
</feature>
<sequence length="367" mass="40639">MPSFNNNNGGDGPPNDNPILNAFENFQRETPMITRTVMSIQVLAYVINIFFDLNLGLGNIPFFTVYKFEIYRIFTSFFVCSGFFSLIFSYISFVPTGKRLEYSMGSAEFACLFLTIGVITNVAYIGLAFLLDTLLGGQHWLVVPSSGLWNVLFGVISMECTKAPRGSERKVFLFTVPALYYPLALWGLFSFLGGFSITHLISIGIGYGFGYGYLECFRISTSRCQSWEETYLQRFISQDRTWIVSSTAIGSGAWSEEMMPQHARGQNGVDGFFSRWASQMQQQQQPLSATPDVTMGSDDATTPGAPRPGRVIKQSPTTNYKSTSNASTSHLPISGGQQLGGSTRIQNIDPRQARLQALERRIGNSSG</sequence>
<dbReference type="SUPFAM" id="SSF144091">
    <property type="entry name" value="Rhomboid-like"/>
    <property type="match status" value="1"/>
</dbReference>
<name>A0A7S4AWQ4_9STRA</name>
<keyword evidence="7 9" id="KW-0472">Membrane</keyword>
<dbReference type="PANTHER" id="PTHR43066">
    <property type="entry name" value="RHOMBOID-RELATED PROTEIN"/>
    <property type="match status" value="1"/>
</dbReference>
<feature type="transmembrane region" description="Helical" evidence="9">
    <location>
        <begin position="70"/>
        <end position="94"/>
    </location>
</feature>
<reference evidence="11" key="1">
    <citation type="submission" date="2021-01" db="EMBL/GenBank/DDBJ databases">
        <authorList>
            <person name="Corre E."/>
            <person name="Pelletier E."/>
            <person name="Niang G."/>
            <person name="Scheremetjew M."/>
            <person name="Finn R."/>
            <person name="Kale V."/>
            <person name="Holt S."/>
            <person name="Cochrane G."/>
            <person name="Meng A."/>
            <person name="Brown T."/>
            <person name="Cohen L."/>
        </authorList>
    </citation>
    <scope>NUCLEOTIDE SEQUENCE</scope>
    <source>
        <strain evidence="11">10249 10 AB</strain>
    </source>
</reference>
<gene>
    <name evidence="11" type="ORF">PAUS00366_LOCUS22263</name>
</gene>
<dbReference type="Gene3D" id="1.20.1540.10">
    <property type="entry name" value="Rhomboid-like"/>
    <property type="match status" value="1"/>
</dbReference>